<comment type="caution">
    <text evidence="2">The sequence shown here is derived from an EMBL/GenBank/DDBJ whole genome shotgun (WGS) entry which is preliminary data.</text>
</comment>
<dbReference type="Gene3D" id="3.10.129.10">
    <property type="entry name" value="Hotdog Thioesterase"/>
    <property type="match status" value="1"/>
</dbReference>
<reference evidence="2 3" key="1">
    <citation type="submission" date="2023-04" db="EMBL/GenBank/DDBJ databases">
        <title>Genome of Basidiobolus ranarum AG-B5.</title>
        <authorList>
            <person name="Stajich J.E."/>
            <person name="Carter-House D."/>
            <person name="Gryganskyi A."/>
        </authorList>
    </citation>
    <scope>NUCLEOTIDE SEQUENCE [LARGE SCALE GENOMIC DNA]</scope>
    <source>
        <strain evidence="2 3">AG-B5</strain>
    </source>
</reference>
<dbReference type="CDD" id="cd03443">
    <property type="entry name" value="PaaI_thioesterase"/>
    <property type="match status" value="1"/>
</dbReference>
<sequence>MFKVLPNIHGFRNIGVTMTGNILRRYHTPAAVSKELVHDQTLYEEREDLDIVKELRESRDHSIMAAYKFLPKNVEPTHLTGYTLNKPGELALSQLVFKHNTQPKLVTVVHVGRKLAGHPGIVHGGFLCTLLDEALFRAVMNQWPNRGIFTGQLNVKYLKPVFTDQFIVIKSEVDRLEGRKGFCVGTVEDLSGNILTEANGIFIASREEKPSS</sequence>
<evidence type="ECO:0000259" key="1">
    <source>
        <dbReference type="Pfam" id="PF03061"/>
    </source>
</evidence>
<dbReference type="Proteomes" id="UP001479436">
    <property type="component" value="Unassembled WGS sequence"/>
</dbReference>
<dbReference type="EMBL" id="JASJQH010000150">
    <property type="protein sequence ID" value="KAK9766491.1"/>
    <property type="molecule type" value="Genomic_DNA"/>
</dbReference>
<name>A0ABR2WYD8_9FUNG</name>
<dbReference type="InterPro" id="IPR052061">
    <property type="entry name" value="PTE-AB_protein"/>
</dbReference>
<gene>
    <name evidence="2" type="ORF">K7432_004376</name>
</gene>
<dbReference type="SUPFAM" id="SSF54637">
    <property type="entry name" value="Thioesterase/thiol ester dehydrase-isomerase"/>
    <property type="match status" value="1"/>
</dbReference>
<accession>A0ABR2WYD8</accession>
<dbReference type="InterPro" id="IPR029069">
    <property type="entry name" value="HotDog_dom_sf"/>
</dbReference>
<feature type="domain" description="Thioesterase" evidence="1">
    <location>
        <begin position="120"/>
        <end position="192"/>
    </location>
</feature>
<proteinExistence type="predicted"/>
<dbReference type="PANTHER" id="PTHR47260:SF1">
    <property type="entry name" value="UPF0644 PROTEIN PB2B4.06"/>
    <property type="match status" value="1"/>
</dbReference>
<organism evidence="2 3">
    <name type="scientific">Basidiobolus ranarum</name>
    <dbReference type="NCBI Taxonomy" id="34480"/>
    <lineage>
        <taxon>Eukaryota</taxon>
        <taxon>Fungi</taxon>
        <taxon>Fungi incertae sedis</taxon>
        <taxon>Zoopagomycota</taxon>
        <taxon>Entomophthoromycotina</taxon>
        <taxon>Basidiobolomycetes</taxon>
        <taxon>Basidiobolales</taxon>
        <taxon>Basidiobolaceae</taxon>
        <taxon>Basidiobolus</taxon>
    </lineage>
</organism>
<dbReference type="InterPro" id="IPR006683">
    <property type="entry name" value="Thioestr_dom"/>
</dbReference>
<evidence type="ECO:0000313" key="2">
    <source>
        <dbReference type="EMBL" id="KAK9766491.1"/>
    </source>
</evidence>
<dbReference type="PANTHER" id="PTHR47260">
    <property type="entry name" value="UPF0644 PROTEIN PB2B4.06"/>
    <property type="match status" value="1"/>
</dbReference>
<dbReference type="Pfam" id="PF03061">
    <property type="entry name" value="4HBT"/>
    <property type="match status" value="1"/>
</dbReference>
<keyword evidence="3" id="KW-1185">Reference proteome</keyword>
<evidence type="ECO:0000313" key="3">
    <source>
        <dbReference type="Proteomes" id="UP001479436"/>
    </source>
</evidence>
<protein>
    <recommendedName>
        <fullName evidence="1">Thioesterase domain-containing protein</fullName>
    </recommendedName>
</protein>